<evidence type="ECO:0000313" key="1">
    <source>
        <dbReference type="EMBL" id="CAB4127355.1"/>
    </source>
</evidence>
<name>A0A6J5L175_9CAUD</name>
<organism evidence="1">
    <name type="scientific">uncultured Caudovirales phage</name>
    <dbReference type="NCBI Taxonomy" id="2100421"/>
    <lineage>
        <taxon>Viruses</taxon>
        <taxon>Duplodnaviria</taxon>
        <taxon>Heunggongvirae</taxon>
        <taxon>Uroviricota</taxon>
        <taxon>Caudoviricetes</taxon>
        <taxon>Peduoviridae</taxon>
        <taxon>Maltschvirus</taxon>
        <taxon>Maltschvirus maltsch</taxon>
    </lineage>
</organism>
<proteinExistence type="predicted"/>
<sequence>MLDLTARGLYASYEPLEDPATDVGSVGSTSALLLADHPGNSAHNVRRTRIVNTHPTQNLGLCLLAKGADATTGSISHCILILANSMWSGAISSKHRLAVIGSGPATTYSFMVSDV</sequence>
<reference evidence="1" key="1">
    <citation type="submission" date="2020-04" db="EMBL/GenBank/DDBJ databases">
        <authorList>
            <person name="Chiriac C."/>
            <person name="Salcher M."/>
            <person name="Ghai R."/>
            <person name="Kavagutti S V."/>
        </authorList>
    </citation>
    <scope>NUCLEOTIDE SEQUENCE</scope>
</reference>
<dbReference type="EMBL" id="LR796209">
    <property type="protein sequence ID" value="CAB4127355.1"/>
    <property type="molecule type" value="Genomic_DNA"/>
</dbReference>
<gene>
    <name evidence="1" type="ORF">UFOVP75_155</name>
</gene>
<accession>A0A6J5L175</accession>
<protein>
    <submittedName>
        <fullName evidence="1">Uncharacterized protein</fullName>
    </submittedName>
</protein>